<keyword evidence="2" id="KW-0812">Transmembrane</keyword>
<dbReference type="GO" id="GO:0005940">
    <property type="term" value="C:septin ring"/>
    <property type="evidence" value="ECO:0007669"/>
    <property type="project" value="InterPro"/>
</dbReference>
<proteinExistence type="predicted"/>
<dbReference type="Proteomes" id="UP000823614">
    <property type="component" value="Unassembled WGS sequence"/>
</dbReference>
<evidence type="ECO:0000256" key="7">
    <source>
        <dbReference type="SAM" id="Coils"/>
    </source>
</evidence>
<keyword evidence="4 7" id="KW-0175">Coiled coil</keyword>
<comment type="subcellular location">
    <subcellularLocation>
        <location evidence="1">Cell membrane</location>
        <topology evidence="1">Single-pass membrane protein</topology>
    </subcellularLocation>
</comment>
<dbReference type="EMBL" id="JADIMP010000053">
    <property type="protein sequence ID" value="MBO8441450.1"/>
    <property type="molecule type" value="Genomic_DNA"/>
</dbReference>
<protein>
    <recommendedName>
        <fullName evidence="10">Septation ring formation regulator EzrA</fullName>
    </recommendedName>
</protein>
<accession>A0A9D9H556</accession>
<evidence type="ECO:0000256" key="4">
    <source>
        <dbReference type="ARBA" id="ARBA00023054"/>
    </source>
</evidence>
<evidence type="ECO:0000256" key="2">
    <source>
        <dbReference type="ARBA" id="ARBA00022692"/>
    </source>
</evidence>
<reference evidence="8" key="2">
    <citation type="journal article" date="2021" name="PeerJ">
        <title>Extensive microbial diversity within the chicken gut microbiome revealed by metagenomics and culture.</title>
        <authorList>
            <person name="Gilroy R."/>
            <person name="Ravi A."/>
            <person name="Getino M."/>
            <person name="Pursley I."/>
            <person name="Horton D.L."/>
            <person name="Alikhan N.F."/>
            <person name="Baker D."/>
            <person name="Gharbi K."/>
            <person name="Hall N."/>
            <person name="Watson M."/>
            <person name="Adriaenssens E.M."/>
            <person name="Foster-Nyarko E."/>
            <person name="Jarju S."/>
            <person name="Secka A."/>
            <person name="Antonio M."/>
            <person name="Oren A."/>
            <person name="Chaudhuri R.R."/>
            <person name="La Ragione R."/>
            <person name="Hildebrand F."/>
            <person name="Pallen M.J."/>
        </authorList>
    </citation>
    <scope>NUCLEOTIDE SEQUENCE</scope>
    <source>
        <strain evidence="8">C6-149</strain>
    </source>
</reference>
<keyword evidence="6" id="KW-0131">Cell cycle</keyword>
<evidence type="ECO:0000256" key="6">
    <source>
        <dbReference type="ARBA" id="ARBA00023210"/>
    </source>
</evidence>
<keyword evidence="6" id="KW-0717">Septation</keyword>
<dbReference type="Pfam" id="PF06160">
    <property type="entry name" value="EzrA"/>
    <property type="match status" value="1"/>
</dbReference>
<dbReference type="InterPro" id="IPR010379">
    <property type="entry name" value="EzrA"/>
</dbReference>
<keyword evidence="5" id="KW-0472">Membrane</keyword>
<organism evidence="8 9">
    <name type="scientific">Candidatus Gallilactobacillus intestinavium</name>
    <dbReference type="NCBI Taxonomy" id="2840838"/>
    <lineage>
        <taxon>Bacteria</taxon>
        <taxon>Bacillati</taxon>
        <taxon>Bacillota</taxon>
        <taxon>Bacilli</taxon>
        <taxon>Lactobacillales</taxon>
        <taxon>Lactobacillaceae</taxon>
        <taxon>Lactobacillaceae incertae sedis</taxon>
        <taxon>Candidatus Gallilactobacillus</taxon>
    </lineage>
</organism>
<evidence type="ECO:0000313" key="8">
    <source>
        <dbReference type="EMBL" id="MBO8441450.1"/>
    </source>
</evidence>
<evidence type="ECO:0000256" key="5">
    <source>
        <dbReference type="ARBA" id="ARBA00023136"/>
    </source>
</evidence>
<keyword evidence="6" id="KW-0132">Cell division</keyword>
<feature type="coiled-coil region" evidence="7">
    <location>
        <begin position="106"/>
        <end position="161"/>
    </location>
</feature>
<evidence type="ECO:0000256" key="3">
    <source>
        <dbReference type="ARBA" id="ARBA00022989"/>
    </source>
</evidence>
<evidence type="ECO:0008006" key="10">
    <source>
        <dbReference type="Google" id="ProtNLM"/>
    </source>
</evidence>
<dbReference type="AlphaFoldDB" id="A0A9D9H556"/>
<evidence type="ECO:0000256" key="1">
    <source>
        <dbReference type="ARBA" id="ARBA00004162"/>
    </source>
</evidence>
<comment type="caution">
    <text evidence="8">The sequence shown here is derived from an EMBL/GenBank/DDBJ whole genome shotgun (WGS) entry which is preliminary data.</text>
</comment>
<dbReference type="GO" id="GO:0000921">
    <property type="term" value="P:septin ring assembly"/>
    <property type="evidence" value="ECO:0007669"/>
    <property type="project" value="InterPro"/>
</dbReference>
<keyword evidence="3" id="KW-1133">Transmembrane helix</keyword>
<reference evidence="8" key="1">
    <citation type="submission" date="2020-10" db="EMBL/GenBank/DDBJ databases">
        <authorList>
            <person name="Gilroy R."/>
        </authorList>
    </citation>
    <scope>NUCLEOTIDE SEQUENCE</scope>
    <source>
        <strain evidence="8">C6-149</strain>
    </source>
</reference>
<dbReference type="GO" id="GO:0000917">
    <property type="term" value="P:division septum assembly"/>
    <property type="evidence" value="ECO:0007669"/>
    <property type="project" value="UniProtKB-KW"/>
</dbReference>
<sequence>MMQILMSIIVLAIILFGSVFAFQQITIKKVNKMQTQIDSLHDKSVQNKINKVNDMRLTGKSLDALNTLLDKYDNINNSIVPELNDVIDDILFNVRGFNVVKTYNERKKAHKLLSNAKEEMDRVLSELDKIDKIEEKHKKVIDELQDSYDSLEESFSLEKDKYGDSVVLLKERLAKISEQFEDCAVVSSQHDYVAADEIIKELSSNLKDLEELSSKIPPLYSDLNVEYTEQIGDIEDGYNQMLAAHFVFPTTGIPEKIKGIKSDIEIAKKHLKELDVSTTVVDGQNIESQIDELYDILEKEIKIKPKVMQQRKKIIQFIEHARKQNALLQSELDKLNQGFILDHGEIDQAKSLADRIQINATRFQEDNDAIQLHTESFSSIYQHQIQQIQNLTDIEQEQRELNNSVKDLPVEEKSAISKLRSFDNQVRTLKREINNLNLPGLTDDFLDEFDIVENGIDKLSNELSHVQINMEDVDKQLMVVQSDFTSLNERVSKLKDNVLLVEQSLQYANLYKNNSEVLSAIEHAKQLFRYEYKYGAALQVMKDILDKIEPGSYQRIENSYYGIKQK</sequence>
<gene>
    <name evidence="8" type="ORF">IAA89_03265</name>
</gene>
<dbReference type="GO" id="GO:0005886">
    <property type="term" value="C:plasma membrane"/>
    <property type="evidence" value="ECO:0007669"/>
    <property type="project" value="UniProtKB-SubCell"/>
</dbReference>
<evidence type="ECO:0000313" key="9">
    <source>
        <dbReference type="Proteomes" id="UP000823614"/>
    </source>
</evidence>
<name>A0A9D9H556_9LACO</name>